<evidence type="ECO:0000313" key="3">
    <source>
        <dbReference type="RefSeq" id="XP_028128356.1"/>
    </source>
</evidence>
<dbReference type="InParanoid" id="A0A6P7EZC7"/>
<accession>A0A6P7EZC7</accession>
<dbReference type="KEGG" id="dvv:114324718"/>
<feature type="signal peptide" evidence="2">
    <location>
        <begin position="1"/>
        <end position="16"/>
    </location>
</feature>
<reference evidence="3" key="1">
    <citation type="submission" date="2025-08" db="UniProtKB">
        <authorList>
            <consortium name="RefSeq"/>
        </authorList>
    </citation>
    <scope>IDENTIFICATION</scope>
    <source>
        <tissue evidence="3">Whole insect</tissue>
    </source>
</reference>
<name>A0A6P7EZC7_DIAVI</name>
<evidence type="ECO:0000256" key="1">
    <source>
        <dbReference type="SAM" id="MobiDB-lite"/>
    </source>
</evidence>
<evidence type="ECO:0000256" key="2">
    <source>
        <dbReference type="SAM" id="SignalP"/>
    </source>
</evidence>
<keyword evidence="2" id="KW-0732">Signal</keyword>
<feature type="chain" id="PRO_5027687472" evidence="2">
    <location>
        <begin position="17"/>
        <end position="133"/>
    </location>
</feature>
<proteinExistence type="predicted"/>
<dbReference type="RefSeq" id="XP_028128356.1">
    <property type="nucleotide sequence ID" value="XM_028272555.1"/>
</dbReference>
<feature type="region of interest" description="Disordered" evidence="1">
    <location>
        <begin position="65"/>
        <end position="114"/>
    </location>
</feature>
<dbReference type="OrthoDB" id="6339452at2759"/>
<protein>
    <submittedName>
        <fullName evidence="3">Uncharacterized protein LOC114324718</fullName>
    </submittedName>
</protein>
<sequence>MFVLLIFLAGIICSKGINEVCFLQGLRGVCQPLRVCYQALDLFTDDIGNFCQFDESENHICCPDEFRKPTRKPPSSKPQYVKGRPKRPHNQELPLFRLPEQDPDKPSYKTRKPYRIPINANVNRKKRTIVNRE</sequence>
<gene>
    <name evidence="3" type="primary">LOC114324718</name>
</gene>
<dbReference type="AlphaFoldDB" id="A0A6P7EZC7"/>
<organism evidence="3">
    <name type="scientific">Diabrotica virgifera virgifera</name>
    <name type="common">western corn rootworm</name>
    <dbReference type="NCBI Taxonomy" id="50390"/>
    <lineage>
        <taxon>Eukaryota</taxon>
        <taxon>Metazoa</taxon>
        <taxon>Ecdysozoa</taxon>
        <taxon>Arthropoda</taxon>
        <taxon>Hexapoda</taxon>
        <taxon>Insecta</taxon>
        <taxon>Pterygota</taxon>
        <taxon>Neoptera</taxon>
        <taxon>Endopterygota</taxon>
        <taxon>Coleoptera</taxon>
        <taxon>Polyphaga</taxon>
        <taxon>Cucujiformia</taxon>
        <taxon>Chrysomeloidea</taxon>
        <taxon>Chrysomelidae</taxon>
        <taxon>Galerucinae</taxon>
        <taxon>Diabroticina</taxon>
        <taxon>Diabroticites</taxon>
        <taxon>Diabrotica</taxon>
    </lineage>
</organism>